<protein>
    <submittedName>
        <fullName evidence="1">Uncharacterized protein</fullName>
    </submittedName>
</protein>
<name>A0ACC0EWS5_9BASI</name>
<sequence length="113" mass="12788">MASRLEKTGDKEMAPPIPLSCSLPGQDLIQQLTKPLKPGLFSTPLEMVLTLFQRAHHITVSVFFAFVDSHSSFHCDLNKTPSFSVEQLTENWKPYRSLPVCYMWSLTGFIPEC</sequence>
<accession>A0ACC0EWS5</accession>
<reference evidence="2" key="2">
    <citation type="journal article" date="2018" name="Mol. Plant Microbe Interact.">
        <title>Genome sequence resources for the wheat stripe rust pathogen (Puccinia striiformis f. sp. tritici) and the barley stripe rust pathogen (Puccinia striiformis f. sp. hordei).</title>
        <authorList>
            <person name="Xia C."/>
            <person name="Wang M."/>
            <person name="Yin C."/>
            <person name="Cornejo O.E."/>
            <person name="Hulbert S.H."/>
            <person name="Chen X."/>
        </authorList>
    </citation>
    <scope>NUCLEOTIDE SEQUENCE [LARGE SCALE GENOMIC DNA]</scope>
    <source>
        <strain evidence="2">93-210</strain>
    </source>
</reference>
<evidence type="ECO:0000313" key="2">
    <source>
        <dbReference type="Proteomes" id="UP001060170"/>
    </source>
</evidence>
<evidence type="ECO:0000313" key="1">
    <source>
        <dbReference type="EMBL" id="KAI7961293.1"/>
    </source>
</evidence>
<reference evidence="1 2" key="3">
    <citation type="journal article" date="2022" name="Microbiol. Spectr.">
        <title>Folding features and dynamics of 3D genome architecture in plant fungal pathogens.</title>
        <authorList>
            <person name="Xia C."/>
        </authorList>
    </citation>
    <scope>NUCLEOTIDE SEQUENCE [LARGE SCALE GENOMIC DNA]</scope>
    <source>
        <strain evidence="1 2">93-210</strain>
    </source>
</reference>
<dbReference type="EMBL" id="CM045866">
    <property type="protein sequence ID" value="KAI7961293.1"/>
    <property type="molecule type" value="Genomic_DNA"/>
</dbReference>
<dbReference type="Proteomes" id="UP001060170">
    <property type="component" value="Chromosome 2"/>
</dbReference>
<gene>
    <name evidence="1" type="ORF">MJO28_001782</name>
</gene>
<proteinExistence type="predicted"/>
<reference evidence="2" key="1">
    <citation type="journal article" date="2018" name="BMC Genomics">
        <title>Genomic insights into host adaptation between the wheat stripe rust pathogen (Puccinia striiformis f. sp. tritici) and the barley stripe rust pathogen (Puccinia striiformis f. sp. hordei).</title>
        <authorList>
            <person name="Xia C."/>
            <person name="Wang M."/>
            <person name="Yin C."/>
            <person name="Cornejo O.E."/>
            <person name="Hulbert S.H."/>
            <person name="Chen X."/>
        </authorList>
    </citation>
    <scope>NUCLEOTIDE SEQUENCE [LARGE SCALE GENOMIC DNA]</scope>
    <source>
        <strain evidence="2">93-210</strain>
    </source>
</reference>
<comment type="caution">
    <text evidence="1">The sequence shown here is derived from an EMBL/GenBank/DDBJ whole genome shotgun (WGS) entry which is preliminary data.</text>
</comment>
<keyword evidence="2" id="KW-1185">Reference proteome</keyword>
<organism evidence="1 2">
    <name type="scientific">Puccinia striiformis f. sp. tritici</name>
    <dbReference type="NCBI Taxonomy" id="168172"/>
    <lineage>
        <taxon>Eukaryota</taxon>
        <taxon>Fungi</taxon>
        <taxon>Dikarya</taxon>
        <taxon>Basidiomycota</taxon>
        <taxon>Pucciniomycotina</taxon>
        <taxon>Pucciniomycetes</taxon>
        <taxon>Pucciniales</taxon>
        <taxon>Pucciniaceae</taxon>
        <taxon>Puccinia</taxon>
    </lineage>
</organism>